<evidence type="ECO:0000313" key="3">
    <source>
        <dbReference type="Proteomes" id="UP000178082"/>
    </source>
</evidence>
<dbReference type="CDD" id="cd00761">
    <property type="entry name" value="Glyco_tranf_GTA_type"/>
    <property type="match status" value="1"/>
</dbReference>
<dbReference type="PANTHER" id="PTHR43685:SF3">
    <property type="entry name" value="SLR2126 PROTEIN"/>
    <property type="match status" value="1"/>
</dbReference>
<dbReference type="SUPFAM" id="SSF53448">
    <property type="entry name" value="Nucleotide-diphospho-sugar transferases"/>
    <property type="match status" value="1"/>
</dbReference>
<accession>A0A1F7SHA6</accession>
<dbReference type="Pfam" id="PF00535">
    <property type="entry name" value="Glycos_transf_2"/>
    <property type="match status" value="1"/>
</dbReference>
<reference evidence="2 3" key="1">
    <citation type="journal article" date="2016" name="Nat. Commun.">
        <title>Thousands of microbial genomes shed light on interconnected biogeochemical processes in an aquifer system.</title>
        <authorList>
            <person name="Anantharaman K."/>
            <person name="Brown C.T."/>
            <person name="Hug L.A."/>
            <person name="Sharon I."/>
            <person name="Castelle C.J."/>
            <person name="Probst A.J."/>
            <person name="Thomas B.C."/>
            <person name="Singh A."/>
            <person name="Wilkins M.J."/>
            <person name="Karaoz U."/>
            <person name="Brodie E.L."/>
            <person name="Williams K.H."/>
            <person name="Hubbard S.S."/>
            <person name="Banfield J.F."/>
        </authorList>
    </citation>
    <scope>NUCLEOTIDE SEQUENCE [LARGE SCALE GENOMIC DNA]</scope>
</reference>
<evidence type="ECO:0000313" key="2">
    <source>
        <dbReference type="EMBL" id="OGL52614.1"/>
    </source>
</evidence>
<dbReference type="InterPro" id="IPR029044">
    <property type="entry name" value="Nucleotide-diphossugar_trans"/>
</dbReference>
<dbReference type="InterPro" id="IPR001173">
    <property type="entry name" value="Glyco_trans_2-like"/>
</dbReference>
<proteinExistence type="predicted"/>
<organism evidence="2 3">
    <name type="scientific">Candidatus Schekmanbacteria bacterium RIFCSPLOWO2_12_FULL_38_15</name>
    <dbReference type="NCBI Taxonomy" id="1817883"/>
    <lineage>
        <taxon>Bacteria</taxon>
        <taxon>Candidatus Schekmaniibacteriota</taxon>
    </lineage>
</organism>
<name>A0A1F7SHA6_9BACT</name>
<gene>
    <name evidence="2" type="ORF">A3G31_11665</name>
</gene>
<dbReference type="EMBL" id="MGDI01000031">
    <property type="protein sequence ID" value="OGL52614.1"/>
    <property type="molecule type" value="Genomic_DNA"/>
</dbReference>
<sequence length="346" mass="40269">MIPLQISVIIPTFNRWDILLQCISALKEQTLDPSSYEVIVIDDGSTDDAYKTFISREGTNNFKEIRFPNLRYFHQKKNGPGSARNLGIRQARGRILIFLGDDIIASKNLLEEHLLFHKEKFQGENFACLGYVTWPSEFQSTPFLHFMENWGQFLYGNVTHGEELNYNYFYTSNISLKKEFLDKKNLLLDENFKYAAWEDIEFGYRLGKEGLKIIFNKNAIAFHNHIPTIESAMSRMETSGKSLFILLKKWPEFAKNFGFVKAEKGFIPRHRLIKYIIRNKLSVSAMVGLLKLFKSIPLSPPLPKGDLVGFSYIKKTQNRLLKEIYKNILLFHLQKNFEEAQKNCQL</sequence>
<dbReference type="InterPro" id="IPR050834">
    <property type="entry name" value="Glycosyltransf_2"/>
</dbReference>
<dbReference type="STRING" id="1817883.A3G31_11665"/>
<dbReference type="PANTHER" id="PTHR43685">
    <property type="entry name" value="GLYCOSYLTRANSFERASE"/>
    <property type="match status" value="1"/>
</dbReference>
<dbReference type="AlphaFoldDB" id="A0A1F7SHA6"/>
<feature type="domain" description="Glycosyltransferase 2-like" evidence="1">
    <location>
        <begin position="7"/>
        <end position="119"/>
    </location>
</feature>
<dbReference type="Proteomes" id="UP000178082">
    <property type="component" value="Unassembled WGS sequence"/>
</dbReference>
<evidence type="ECO:0000259" key="1">
    <source>
        <dbReference type="Pfam" id="PF00535"/>
    </source>
</evidence>
<dbReference type="Gene3D" id="3.90.550.10">
    <property type="entry name" value="Spore Coat Polysaccharide Biosynthesis Protein SpsA, Chain A"/>
    <property type="match status" value="1"/>
</dbReference>
<protein>
    <recommendedName>
        <fullName evidence="1">Glycosyltransferase 2-like domain-containing protein</fullName>
    </recommendedName>
</protein>
<comment type="caution">
    <text evidence="2">The sequence shown here is derived from an EMBL/GenBank/DDBJ whole genome shotgun (WGS) entry which is preliminary data.</text>
</comment>